<protein>
    <recommendedName>
        <fullName evidence="2">Phage gp6-like head-tail connector protein</fullName>
    </recommendedName>
</protein>
<dbReference type="EMBL" id="LN887698">
    <property type="protein sequence ID" value="CUR41834.1"/>
    <property type="molecule type" value="Genomic_DNA"/>
</dbReference>
<accession>A0A0U5JY73</accession>
<organism evidence="1">
    <name type="scientific">Limosilactobacillus reuteri</name>
    <name type="common">Lactobacillus reuteri</name>
    <dbReference type="NCBI Taxonomy" id="1598"/>
    <lineage>
        <taxon>Bacteria</taxon>
        <taxon>Bacillati</taxon>
        <taxon>Bacillota</taxon>
        <taxon>Bacilli</taxon>
        <taxon>Lactobacillales</taxon>
        <taxon>Lactobacillaceae</taxon>
        <taxon>Limosilactobacillus</taxon>
    </lineage>
</organism>
<evidence type="ECO:0008006" key="2">
    <source>
        <dbReference type="Google" id="ProtNLM"/>
    </source>
</evidence>
<sequence length="107" mass="11843">MTDDDFTTRLLAELNLDDVDETKATINNLMKQARAVLVSAINSNVDLKTYMNDDLFLGALDALTTQLFYDRTLGNNFSLGVQMMLVQLQAKYLDTKGGDDDGDAQNS</sequence>
<gene>
    <name evidence="1" type="ORF">LRLP16767_LRLP167_00168</name>
</gene>
<reference evidence="1" key="1">
    <citation type="submission" date="2015-10" db="EMBL/GenBank/DDBJ databases">
        <authorList>
            <person name="Gilbert D.G."/>
        </authorList>
    </citation>
    <scope>NUCLEOTIDE SEQUENCE</scope>
    <source>
        <strain evidence="1">Lp167-67</strain>
    </source>
</reference>
<evidence type="ECO:0000313" key="1">
    <source>
        <dbReference type="EMBL" id="CUR41834.1"/>
    </source>
</evidence>
<proteinExistence type="predicted"/>
<name>A0A0U5JY73_LIMRT</name>
<dbReference type="AlphaFoldDB" id="A0A0U5JY73"/>